<dbReference type="PROSITE" id="PS50075">
    <property type="entry name" value="CARRIER"/>
    <property type="match status" value="1"/>
</dbReference>
<organism evidence="5 6">
    <name type="scientific">Marinobacter halodurans</name>
    <dbReference type="NCBI Taxonomy" id="2528979"/>
    <lineage>
        <taxon>Bacteria</taxon>
        <taxon>Pseudomonadati</taxon>
        <taxon>Pseudomonadota</taxon>
        <taxon>Gammaproteobacteria</taxon>
        <taxon>Pseudomonadales</taxon>
        <taxon>Marinobacteraceae</taxon>
        <taxon>Marinobacter</taxon>
    </lineage>
</organism>
<dbReference type="InterPro" id="IPR006162">
    <property type="entry name" value="Ppantetheine_attach_site"/>
</dbReference>
<dbReference type="Pfam" id="PF00501">
    <property type="entry name" value="AMP-binding"/>
    <property type="match status" value="1"/>
</dbReference>
<comment type="caution">
    <text evidence="5">The sequence shown here is derived from an EMBL/GenBank/DDBJ whole genome shotgun (WGS) entry which is preliminary data.</text>
</comment>
<dbReference type="InterPro" id="IPR020459">
    <property type="entry name" value="AMP-binding"/>
</dbReference>
<dbReference type="SUPFAM" id="SSF47336">
    <property type="entry name" value="ACP-like"/>
    <property type="match status" value="1"/>
</dbReference>
<name>A0ABY1ZD76_9GAMM</name>
<keyword evidence="6" id="KW-1185">Reference proteome</keyword>
<evidence type="ECO:0000259" key="4">
    <source>
        <dbReference type="PROSITE" id="PS50075"/>
    </source>
</evidence>
<dbReference type="InterPro" id="IPR010071">
    <property type="entry name" value="AA_adenyl_dom"/>
</dbReference>
<evidence type="ECO:0000256" key="1">
    <source>
        <dbReference type="ARBA" id="ARBA00001957"/>
    </source>
</evidence>
<dbReference type="PRINTS" id="PR00154">
    <property type="entry name" value="AMPBINDING"/>
</dbReference>
<dbReference type="RefSeq" id="WP_131484298.1">
    <property type="nucleotide sequence ID" value="NZ_SJDL01000114.1"/>
</dbReference>
<protein>
    <submittedName>
        <fullName evidence="5">Amino acid adenylation domain-containing protein</fullName>
    </submittedName>
</protein>
<dbReference type="InterPro" id="IPR000873">
    <property type="entry name" value="AMP-dep_synth/lig_dom"/>
</dbReference>
<evidence type="ECO:0000313" key="6">
    <source>
        <dbReference type="Proteomes" id="UP000313645"/>
    </source>
</evidence>
<dbReference type="PROSITE" id="PS00012">
    <property type="entry name" value="PHOSPHOPANTETHEINE"/>
    <property type="match status" value="1"/>
</dbReference>
<feature type="non-terminal residue" evidence="5">
    <location>
        <position position="1"/>
    </location>
</feature>
<dbReference type="Pfam" id="PF00668">
    <property type="entry name" value="Condensation"/>
    <property type="match status" value="1"/>
</dbReference>
<dbReference type="EMBL" id="SJDL01000114">
    <property type="protein sequence ID" value="TBW45049.1"/>
    <property type="molecule type" value="Genomic_DNA"/>
</dbReference>
<evidence type="ECO:0000256" key="3">
    <source>
        <dbReference type="ARBA" id="ARBA00022553"/>
    </source>
</evidence>
<dbReference type="Gene3D" id="3.30.559.10">
    <property type="entry name" value="Chloramphenicol acetyltransferase-like domain"/>
    <property type="match status" value="1"/>
</dbReference>
<proteinExistence type="predicted"/>
<dbReference type="PANTHER" id="PTHR45527:SF1">
    <property type="entry name" value="FATTY ACID SYNTHASE"/>
    <property type="match status" value="1"/>
</dbReference>
<dbReference type="InterPro" id="IPR009081">
    <property type="entry name" value="PP-bd_ACP"/>
</dbReference>
<dbReference type="Gene3D" id="3.40.50.12780">
    <property type="entry name" value="N-terminal domain of ligase-like"/>
    <property type="match status" value="1"/>
</dbReference>
<dbReference type="Gene3D" id="1.10.1200.10">
    <property type="entry name" value="ACP-like"/>
    <property type="match status" value="1"/>
</dbReference>
<dbReference type="PROSITE" id="PS00455">
    <property type="entry name" value="AMP_BINDING"/>
    <property type="match status" value="1"/>
</dbReference>
<dbReference type="InterPro" id="IPR045851">
    <property type="entry name" value="AMP-bd_C_sf"/>
</dbReference>
<gene>
    <name evidence="5" type="ORF">EZI54_23640</name>
</gene>
<dbReference type="InterPro" id="IPR036736">
    <property type="entry name" value="ACP-like_sf"/>
</dbReference>
<feature type="non-terminal residue" evidence="5">
    <location>
        <position position="583"/>
    </location>
</feature>
<dbReference type="SUPFAM" id="SSF52777">
    <property type="entry name" value="CoA-dependent acyltransferases"/>
    <property type="match status" value="1"/>
</dbReference>
<dbReference type="InterPro" id="IPR025110">
    <property type="entry name" value="AMP-bd_C"/>
</dbReference>
<dbReference type="PANTHER" id="PTHR45527">
    <property type="entry name" value="NONRIBOSOMAL PEPTIDE SYNTHETASE"/>
    <property type="match status" value="1"/>
</dbReference>
<dbReference type="SUPFAM" id="SSF56801">
    <property type="entry name" value="Acetyl-CoA synthetase-like"/>
    <property type="match status" value="1"/>
</dbReference>
<evidence type="ECO:0000256" key="2">
    <source>
        <dbReference type="ARBA" id="ARBA00022450"/>
    </source>
</evidence>
<dbReference type="Pfam" id="PF00550">
    <property type="entry name" value="PP-binding"/>
    <property type="match status" value="1"/>
</dbReference>
<keyword evidence="3" id="KW-0597">Phosphoprotein</keyword>
<dbReference type="InterPro" id="IPR023213">
    <property type="entry name" value="CAT-like_dom_sf"/>
</dbReference>
<dbReference type="InterPro" id="IPR001242">
    <property type="entry name" value="Condensation_dom"/>
</dbReference>
<dbReference type="Proteomes" id="UP000313645">
    <property type="component" value="Unassembled WGS sequence"/>
</dbReference>
<comment type="cofactor">
    <cofactor evidence="1">
        <name>pantetheine 4'-phosphate</name>
        <dbReference type="ChEBI" id="CHEBI:47942"/>
    </cofactor>
</comment>
<dbReference type="NCBIfam" id="TIGR01733">
    <property type="entry name" value="AA-adenyl-dom"/>
    <property type="match status" value="1"/>
</dbReference>
<sequence length="583" mass="62885">HGDVPTLATGDCPVIALDDSAPWTSYPADNPERGGLTVSHLAYVIYTSGSTGQPKGVMIEHRNTVNLLHWVRDAFGAEELRHVLFSTSLNFDLAVYECFGPLSWGGQVEVVDTALAAPVTRIDLLNTVPSALQALLDQRGLARSLRTVNVAGEPLRRSLVERAFAETDIDRICNLYGPSETTTYSSWVPMDRASGFATHIGRPIANTRIYLLDAGGEPVPLGTVGELYIGGAGVARGYLDRPELTAERFVLDPFSAEPGARMYRTGDLGRYLPDGNIEYLGRNDFQVKIRGFRIETGEIEACLQGHDDVREAAVVAREDASGAKRLVAYYTGSAGAEVLRAHLQAALPAYMVPAAFVALEQLPLTPNGKLDRQALPAPEDDAYVRAVYEAPRGAVEETLAGIWQELLGVERVSRHDNFFALGGHSLLAVRLIERMRQAELQADVRVLFAQPTLSALAGAVSGVTDIAVPPNGIPEGCTALEPSMLPLVALSQEALDGIVAAVDGGAANVQDIYPLAPLQEGVLYHHLSAGAGDPYLLWSQFAFDSRERLDAFLSALQAVIGRHDILRTGVQWEGLPEPVQVVW</sequence>
<reference evidence="5 6" key="1">
    <citation type="submission" date="2019-02" db="EMBL/GenBank/DDBJ databases">
        <title>Marinobacter halodurans sp. nov., a marine bacterium isolated from sea tidal flat.</title>
        <authorList>
            <person name="Yoo Y."/>
            <person name="Lee D.W."/>
            <person name="Kim B.S."/>
            <person name="Kim J.-J."/>
        </authorList>
    </citation>
    <scope>NUCLEOTIDE SEQUENCE [LARGE SCALE GENOMIC DNA]</scope>
    <source>
        <strain evidence="5 6">YJ-S3-2</strain>
    </source>
</reference>
<feature type="domain" description="Carrier" evidence="4">
    <location>
        <begin position="390"/>
        <end position="464"/>
    </location>
</feature>
<accession>A0ABY1ZD76</accession>
<keyword evidence="2" id="KW-0596">Phosphopantetheine</keyword>
<dbReference type="Pfam" id="PF13193">
    <property type="entry name" value="AMP-binding_C"/>
    <property type="match status" value="1"/>
</dbReference>
<dbReference type="Gene3D" id="3.30.300.30">
    <property type="match status" value="1"/>
</dbReference>
<dbReference type="InterPro" id="IPR020845">
    <property type="entry name" value="AMP-binding_CS"/>
</dbReference>
<evidence type="ECO:0000313" key="5">
    <source>
        <dbReference type="EMBL" id="TBW45049.1"/>
    </source>
</evidence>
<dbReference type="InterPro" id="IPR042099">
    <property type="entry name" value="ANL_N_sf"/>
</dbReference>